<evidence type="ECO:0000259" key="1">
    <source>
        <dbReference type="Pfam" id="PF03235"/>
    </source>
</evidence>
<evidence type="ECO:0000313" key="2">
    <source>
        <dbReference type="EMBL" id="GAG74828.1"/>
    </source>
</evidence>
<sequence length="220" mass="25596">MAKNGSSLKVHLDHFIARQSLRYIQPNSITDEDRVAPISSERDRNIRYEDITRDDGWFTRIRKPDFQRETNAWTPEDCVDFLDSVVNGRIIPSIILWQSQENGLVYVLDGAHRLSVIRAWIVDDWGDKAGNYYERRDKNLVGKAADSVRDLVNLKVGFFDAFRKAADEMDRLIQQGEAPKKEMDPRRFEQAQFYNDVVRGLRTLYVQWEQGGYETAEGSF</sequence>
<feature type="non-terminal residue" evidence="2">
    <location>
        <position position="220"/>
    </location>
</feature>
<organism evidence="2">
    <name type="scientific">marine sediment metagenome</name>
    <dbReference type="NCBI Taxonomy" id="412755"/>
    <lineage>
        <taxon>unclassified sequences</taxon>
        <taxon>metagenomes</taxon>
        <taxon>ecological metagenomes</taxon>
    </lineage>
</organism>
<dbReference type="EMBL" id="BART01017044">
    <property type="protein sequence ID" value="GAG74828.1"/>
    <property type="molecule type" value="Genomic_DNA"/>
</dbReference>
<proteinExistence type="predicted"/>
<dbReference type="InterPro" id="IPR004919">
    <property type="entry name" value="GmrSD_N"/>
</dbReference>
<gene>
    <name evidence="2" type="ORF">S01H4_32569</name>
</gene>
<protein>
    <recommendedName>
        <fullName evidence="1">GmrSD restriction endonucleases N-terminal domain-containing protein</fullName>
    </recommendedName>
</protein>
<comment type="caution">
    <text evidence="2">The sequence shown here is derived from an EMBL/GenBank/DDBJ whole genome shotgun (WGS) entry which is preliminary data.</text>
</comment>
<accession>X1AR74</accession>
<dbReference type="Pfam" id="PF03235">
    <property type="entry name" value="GmrSD_N"/>
    <property type="match status" value="1"/>
</dbReference>
<feature type="domain" description="GmrSD restriction endonucleases N-terminal" evidence="1">
    <location>
        <begin position="61"/>
        <end position="143"/>
    </location>
</feature>
<dbReference type="AlphaFoldDB" id="X1AR74"/>
<reference evidence="2" key="1">
    <citation type="journal article" date="2014" name="Front. Microbiol.">
        <title>High frequency of phylogenetically diverse reductive dehalogenase-homologous genes in deep subseafloor sedimentary metagenomes.</title>
        <authorList>
            <person name="Kawai M."/>
            <person name="Futagami T."/>
            <person name="Toyoda A."/>
            <person name="Takaki Y."/>
            <person name="Nishi S."/>
            <person name="Hori S."/>
            <person name="Arai W."/>
            <person name="Tsubouchi T."/>
            <person name="Morono Y."/>
            <person name="Uchiyama I."/>
            <person name="Ito T."/>
            <person name="Fujiyama A."/>
            <person name="Inagaki F."/>
            <person name="Takami H."/>
        </authorList>
    </citation>
    <scope>NUCLEOTIDE SEQUENCE</scope>
    <source>
        <strain evidence="2">Expedition CK06-06</strain>
    </source>
</reference>
<name>X1AR74_9ZZZZ</name>